<feature type="compositionally biased region" description="Polar residues" evidence="1">
    <location>
        <begin position="21"/>
        <end position="32"/>
    </location>
</feature>
<gene>
    <name evidence="2" type="ORF">AMATHDRAFT_50922</name>
</gene>
<dbReference type="EMBL" id="KZ302176">
    <property type="protein sequence ID" value="PFH46602.1"/>
    <property type="molecule type" value="Genomic_DNA"/>
</dbReference>
<proteinExistence type="predicted"/>
<accession>A0A2A9NFV5</accession>
<keyword evidence="3" id="KW-1185">Reference proteome</keyword>
<organism evidence="2 3">
    <name type="scientific">Amanita thiersii Skay4041</name>
    <dbReference type="NCBI Taxonomy" id="703135"/>
    <lineage>
        <taxon>Eukaryota</taxon>
        <taxon>Fungi</taxon>
        <taxon>Dikarya</taxon>
        <taxon>Basidiomycota</taxon>
        <taxon>Agaricomycotina</taxon>
        <taxon>Agaricomycetes</taxon>
        <taxon>Agaricomycetidae</taxon>
        <taxon>Agaricales</taxon>
        <taxon>Pluteineae</taxon>
        <taxon>Amanitaceae</taxon>
        <taxon>Amanita</taxon>
    </lineage>
</organism>
<dbReference type="Proteomes" id="UP000242287">
    <property type="component" value="Unassembled WGS sequence"/>
</dbReference>
<evidence type="ECO:0000313" key="2">
    <source>
        <dbReference type="EMBL" id="PFH46602.1"/>
    </source>
</evidence>
<evidence type="ECO:0000256" key="1">
    <source>
        <dbReference type="SAM" id="MobiDB-lite"/>
    </source>
</evidence>
<protein>
    <submittedName>
        <fullName evidence="2">Uncharacterized protein</fullName>
    </submittedName>
</protein>
<evidence type="ECO:0000313" key="3">
    <source>
        <dbReference type="Proteomes" id="UP000242287"/>
    </source>
</evidence>
<reference evidence="2 3" key="1">
    <citation type="submission" date="2014-02" db="EMBL/GenBank/DDBJ databases">
        <title>Transposable element dynamics among asymbiotic and ectomycorrhizal Amanita fungi.</title>
        <authorList>
            <consortium name="DOE Joint Genome Institute"/>
            <person name="Hess J."/>
            <person name="Skrede I."/>
            <person name="Wolfe B."/>
            <person name="LaButti K."/>
            <person name="Ohm R.A."/>
            <person name="Grigoriev I.V."/>
            <person name="Pringle A."/>
        </authorList>
    </citation>
    <scope>NUCLEOTIDE SEQUENCE [LARGE SCALE GENOMIC DNA]</scope>
    <source>
        <strain evidence="2 3">SKay4041</strain>
    </source>
</reference>
<dbReference type="AlphaFoldDB" id="A0A2A9NFV5"/>
<name>A0A2A9NFV5_9AGAR</name>
<sequence length="280" mass="30461">MPFFKSKAKQQAGGATAPPINDNQANVTQSKSRVVTARLKDVFQAGATKYKQPNQNYQFQGAHGLFMPMSVLNSEVLQQSRGSVIHPDVADGNQVGTTGSRPRGAVRSFMDTLRVGASQSNSATTQHSHSVAASVGLDFNLLPQVRVELPSISFGVTESRVSHSVRDVGAVHYSSDMIPSSRVALPDITTIQQGDASQMTSWALGYGVRLSEIAHQFREFHESRQPRESQIPQQTTYVTTLSESLNNRTDIAINPVFSAGIQYDSVCTMFASLYDDLPPN</sequence>
<feature type="region of interest" description="Disordered" evidence="1">
    <location>
        <begin position="1"/>
        <end position="32"/>
    </location>
</feature>